<evidence type="ECO:0000313" key="8">
    <source>
        <dbReference type="EMBL" id="KAG0582376.1"/>
    </source>
</evidence>
<evidence type="ECO:0000256" key="1">
    <source>
        <dbReference type="ARBA" id="ARBA00004123"/>
    </source>
</evidence>
<dbReference type="OrthoDB" id="1924287at2759"/>
<sequence length="721" mass="82214">MTTVEGVRVEERWGAGDDGDYSKDEYRGRDRRGLDDGYRGRDDYRGRYDEERERSRRGGEDRERGRRDRDRDGDERVRKGGRDGDDRVRGEDDRRRGRGDGGAERRRRDEEESPEREREVVPERAAVPEKPSGRSGGVYIPPFKLAQMMKDVDDKSSVQYQRMTWDALRKSINGLVNKVNASNIKNIVPELFGENLIRGRGLFARSCMKSQMASPTFTHVFACLVAVVNTKFPELGELLLKRIILQLKRAFKRNDKPVLLAAAKFVAHLVNQQVAHEILALELLTVLLEKPTDDSVEVAVGFIKECGSLLQDVSPQGLHGIFERFRGILHEGEIDKRVQFMIEGLFAIRKAQFQGFPAVLPELDLVDQEDQITHELSLEDELDQETSLDIFKVDPDFIENEKKYEAVKKEILGDDSAGEVEDGDKESGDEDDSDDSEDEEDEEEREARMIIQDETETNLVNLRRTIYLTIMSSVDFEEAGHKLLKIKLEPGQEMELCVMLLECCSQERTYLRYYGLLGQRFCMINRVYQENFDICFVKQYSMIHRLETNKLRNVAKFFAHLLGTDALPWQALAYIRLTEEDTTSSSRIFIKILFQELSEHLGLRKLNERLSDPLMQESFDGIFPKDNPKNTRFAINFFTSIGLGGLTDSLREYLKNMPRMIMNQHVPVASDNEADSDADSDTSGGGSSSDSSGSDSSSDSESDSDAGDSSPEKPRKRRRSK</sequence>
<dbReference type="GO" id="GO:0000398">
    <property type="term" value="P:mRNA splicing, via spliceosome"/>
    <property type="evidence" value="ECO:0007669"/>
    <property type="project" value="TreeGrafter"/>
</dbReference>
<comment type="caution">
    <text evidence="8">The sequence shown here is derived from an EMBL/GenBank/DDBJ whole genome shotgun (WGS) entry which is preliminary data.</text>
</comment>
<keyword evidence="9" id="KW-1185">Reference proteome</keyword>
<dbReference type="Gene3D" id="1.25.40.180">
    <property type="match status" value="1"/>
</dbReference>
<reference evidence="8" key="1">
    <citation type="submission" date="2020-06" db="EMBL/GenBank/DDBJ databases">
        <title>WGS assembly of Ceratodon purpureus strain R40.</title>
        <authorList>
            <person name="Carey S.B."/>
            <person name="Jenkins J."/>
            <person name="Shu S."/>
            <person name="Lovell J.T."/>
            <person name="Sreedasyam A."/>
            <person name="Maumus F."/>
            <person name="Tiley G.P."/>
            <person name="Fernandez-Pozo N."/>
            <person name="Barry K."/>
            <person name="Chen C."/>
            <person name="Wang M."/>
            <person name="Lipzen A."/>
            <person name="Daum C."/>
            <person name="Saski C.A."/>
            <person name="Payton A.C."/>
            <person name="Mcbreen J.C."/>
            <person name="Conrad R.E."/>
            <person name="Kollar L.M."/>
            <person name="Olsson S."/>
            <person name="Huttunen S."/>
            <person name="Landis J.B."/>
            <person name="Wickett N.J."/>
            <person name="Johnson M.G."/>
            <person name="Rensing S.A."/>
            <person name="Grimwood J."/>
            <person name="Schmutz J."/>
            <person name="Mcdaniel S.F."/>
        </authorList>
    </citation>
    <scope>NUCLEOTIDE SEQUENCE</scope>
    <source>
        <strain evidence="8">R40</strain>
    </source>
</reference>
<keyword evidence="5" id="KW-0539">Nucleus</keyword>
<dbReference type="InterPro" id="IPR016024">
    <property type="entry name" value="ARM-type_fold"/>
</dbReference>
<proteinExistence type="inferred from homology"/>
<feature type="compositionally biased region" description="Acidic residues" evidence="6">
    <location>
        <begin position="416"/>
        <end position="444"/>
    </location>
</feature>
<keyword evidence="3" id="KW-0507">mRNA processing</keyword>
<gene>
    <name evidence="8" type="ORF">KC19_3G054700</name>
</gene>
<dbReference type="SMART" id="SM00544">
    <property type="entry name" value="MA3"/>
    <property type="match status" value="1"/>
</dbReference>
<evidence type="ECO:0000256" key="3">
    <source>
        <dbReference type="ARBA" id="ARBA00022664"/>
    </source>
</evidence>
<dbReference type="EMBL" id="CM026423">
    <property type="protein sequence ID" value="KAG0582376.1"/>
    <property type="molecule type" value="Genomic_DNA"/>
</dbReference>
<evidence type="ECO:0000256" key="2">
    <source>
        <dbReference type="ARBA" id="ARBA00006856"/>
    </source>
</evidence>
<dbReference type="InterPro" id="IPR003890">
    <property type="entry name" value="MIF4G-like_typ-3"/>
</dbReference>
<dbReference type="PROSITE" id="PS51366">
    <property type="entry name" value="MI"/>
    <property type="match status" value="1"/>
</dbReference>
<evidence type="ECO:0000256" key="4">
    <source>
        <dbReference type="ARBA" id="ARBA00023187"/>
    </source>
</evidence>
<accession>A0A8T0IHL3</accession>
<dbReference type="SMART" id="SM00543">
    <property type="entry name" value="MIF4G"/>
    <property type="match status" value="1"/>
</dbReference>
<dbReference type="SUPFAM" id="SSF48371">
    <property type="entry name" value="ARM repeat"/>
    <property type="match status" value="1"/>
</dbReference>
<dbReference type="InterPro" id="IPR050781">
    <property type="entry name" value="CWC22_splicing_factor"/>
</dbReference>
<evidence type="ECO:0000256" key="6">
    <source>
        <dbReference type="SAM" id="MobiDB-lite"/>
    </source>
</evidence>
<dbReference type="InterPro" id="IPR003891">
    <property type="entry name" value="Initiation_fac_eIF4g_MI"/>
</dbReference>
<feature type="domain" description="MI" evidence="7">
    <location>
        <begin position="461"/>
        <end position="577"/>
    </location>
</feature>
<comment type="subcellular location">
    <subcellularLocation>
        <location evidence="1">Nucleus</location>
    </subcellularLocation>
</comment>
<feature type="region of interest" description="Disordered" evidence="6">
    <location>
        <begin position="1"/>
        <end position="138"/>
    </location>
</feature>
<feature type="compositionally biased region" description="Low complexity" evidence="6">
    <location>
        <begin position="688"/>
        <end position="697"/>
    </location>
</feature>
<dbReference type="GO" id="GO:0071013">
    <property type="term" value="C:catalytic step 2 spliceosome"/>
    <property type="evidence" value="ECO:0007669"/>
    <property type="project" value="TreeGrafter"/>
</dbReference>
<feature type="region of interest" description="Disordered" evidence="6">
    <location>
        <begin position="670"/>
        <end position="721"/>
    </location>
</feature>
<evidence type="ECO:0000256" key="5">
    <source>
        <dbReference type="ARBA" id="ARBA00023242"/>
    </source>
</evidence>
<feature type="region of interest" description="Disordered" evidence="6">
    <location>
        <begin position="415"/>
        <end position="446"/>
    </location>
</feature>
<feature type="compositionally biased region" description="Basic and acidic residues" evidence="6">
    <location>
        <begin position="7"/>
        <end position="122"/>
    </location>
</feature>
<keyword evidence="4" id="KW-0508">mRNA splicing</keyword>
<name>A0A8T0IHL3_CERPU</name>
<evidence type="ECO:0000259" key="7">
    <source>
        <dbReference type="PROSITE" id="PS51366"/>
    </source>
</evidence>
<dbReference type="Pfam" id="PF02847">
    <property type="entry name" value="MA3"/>
    <property type="match status" value="1"/>
</dbReference>
<dbReference type="AlphaFoldDB" id="A0A8T0IHL3"/>
<dbReference type="PANTHER" id="PTHR18034">
    <property type="entry name" value="CELL CYCLE CONTROL PROTEIN CWF22-RELATED"/>
    <property type="match status" value="1"/>
</dbReference>
<comment type="similarity">
    <text evidence="2">Belongs to the CWC22 family.</text>
</comment>
<evidence type="ECO:0000313" key="9">
    <source>
        <dbReference type="Proteomes" id="UP000822688"/>
    </source>
</evidence>
<dbReference type="GO" id="GO:0003723">
    <property type="term" value="F:RNA binding"/>
    <property type="evidence" value="ECO:0007669"/>
    <property type="project" value="InterPro"/>
</dbReference>
<dbReference type="FunFam" id="1.25.40.180:FF:000004">
    <property type="entry name" value="pre-mRNA-splicing factor CWC22 homolog"/>
    <property type="match status" value="1"/>
</dbReference>
<organism evidence="8 9">
    <name type="scientific">Ceratodon purpureus</name>
    <name type="common">Fire moss</name>
    <name type="synonym">Dicranum purpureum</name>
    <dbReference type="NCBI Taxonomy" id="3225"/>
    <lineage>
        <taxon>Eukaryota</taxon>
        <taxon>Viridiplantae</taxon>
        <taxon>Streptophyta</taxon>
        <taxon>Embryophyta</taxon>
        <taxon>Bryophyta</taxon>
        <taxon>Bryophytina</taxon>
        <taxon>Bryopsida</taxon>
        <taxon>Dicranidae</taxon>
        <taxon>Pseudoditrichales</taxon>
        <taxon>Ditrichaceae</taxon>
        <taxon>Ceratodon</taxon>
    </lineage>
</organism>
<dbReference type="Proteomes" id="UP000822688">
    <property type="component" value="Chromosome 3"/>
</dbReference>
<dbReference type="PANTHER" id="PTHR18034:SF3">
    <property type="entry name" value="PRE-MRNA-SPLICING FACTOR CWC22 HOMOLOG"/>
    <property type="match status" value="1"/>
</dbReference>
<protein>
    <recommendedName>
        <fullName evidence="7">MI domain-containing protein</fullName>
    </recommendedName>
</protein>